<keyword evidence="3" id="KW-0731">Sigma factor</keyword>
<evidence type="ECO:0000256" key="4">
    <source>
        <dbReference type="ARBA" id="ARBA00023163"/>
    </source>
</evidence>
<protein>
    <submittedName>
        <fullName evidence="7">RNA polymerase sigma factor SigY</fullName>
    </submittedName>
</protein>
<evidence type="ECO:0000256" key="1">
    <source>
        <dbReference type="ARBA" id="ARBA00010641"/>
    </source>
</evidence>
<dbReference type="Proteomes" id="UP000789833">
    <property type="component" value="Unassembled WGS sequence"/>
</dbReference>
<dbReference type="PANTHER" id="PTHR43133">
    <property type="entry name" value="RNA POLYMERASE ECF-TYPE SIGMA FACTO"/>
    <property type="match status" value="1"/>
</dbReference>
<gene>
    <name evidence="7" type="primary">sigY</name>
    <name evidence="7" type="ORF">BACCIP111883_02145</name>
</gene>
<dbReference type="Gene3D" id="1.10.10.10">
    <property type="entry name" value="Winged helix-like DNA-binding domain superfamily/Winged helix DNA-binding domain"/>
    <property type="match status" value="1"/>
</dbReference>
<reference evidence="7 8" key="1">
    <citation type="submission" date="2021-10" db="EMBL/GenBank/DDBJ databases">
        <authorList>
            <person name="Criscuolo A."/>
        </authorList>
    </citation>
    <scope>NUCLEOTIDE SEQUENCE [LARGE SCALE GENOMIC DNA]</scope>
    <source>
        <strain evidence="8">CIP 111883</strain>
    </source>
</reference>
<sequence>MGQEKDITLIEKAKNGDDDAFTTLFQNNYSFLYKYLLKLTLDEETSNDLAQETMVKCYQHLSSFKEKGKFSTWMISIGSRLYIDQIRKKEREKKKMTRLMHTLSRQLSFRAKSNGMEWSDTFSDFNQLDAQTRTPILLRHYYGYSYEEIGDILGVKAGTVKSRVHNGIKQFRKEWDDEKQ</sequence>
<keyword evidence="4" id="KW-0804">Transcription</keyword>
<accession>A0ABN8A8D0</accession>
<dbReference type="InterPro" id="IPR014284">
    <property type="entry name" value="RNA_pol_sigma-70_dom"/>
</dbReference>
<dbReference type="InterPro" id="IPR013325">
    <property type="entry name" value="RNA_pol_sigma_r2"/>
</dbReference>
<dbReference type="Pfam" id="PF08281">
    <property type="entry name" value="Sigma70_r4_2"/>
    <property type="match status" value="1"/>
</dbReference>
<dbReference type="InterPro" id="IPR039425">
    <property type="entry name" value="RNA_pol_sigma-70-like"/>
</dbReference>
<dbReference type="NCBIfam" id="NF007216">
    <property type="entry name" value="PRK09638.1"/>
    <property type="match status" value="1"/>
</dbReference>
<organism evidence="7 8">
    <name type="scientific">Sutcliffiella rhizosphaerae</name>
    <dbReference type="NCBI Taxonomy" id="2880967"/>
    <lineage>
        <taxon>Bacteria</taxon>
        <taxon>Bacillati</taxon>
        <taxon>Bacillota</taxon>
        <taxon>Bacilli</taxon>
        <taxon>Bacillales</taxon>
        <taxon>Bacillaceae</taxon>
        <taxon>Sutcliffiella</taxon>
    </lineage>
</organism>
<evidence type="ECO:0000313" key="8">
    <source>
        <dbReference type="Proteomes" id="UP000789833"/>
    </source>
</evidence>
<dbReference type="Pfam" id="PF04542">
    <property type="entry name" value="Sigma70_r2"/>
    <property type="match status" value="1"/>
</dbReference>
<dbReference type="PANTHER" id="PTHR43133:SF60">
    <property type="entry name" value="RNA POLYMERASE SIGMA FACTOR SIGV"/>
    <property type="match status" value="1"/>
</dbReference>
<dbReference type="NCBIfam" id="TIGR02937">
    <property type="entry name" value="sigma70-ECF"/>
    <property type="match status" value="1"/>
</dbReference>
<keyword evidence="2" id="KW-0805">Transcription regulation</keyword>
<dbReference type="SUPFAM" id="SSF88946">
    <property type="entry name" value="Sigma2 domain of RNA polymerase sigma factors"/>
    <property type="match status" value="1"/>
</dbReference>
<comment type="similarity">
    <text evidence="1">Belongs to the sigma-70 factor family. ECF subfamily.</text>
</comment>
<evidence type="ECO:0000256" key="3">
    <source>
        <dbReference type="ARBA" id="ARBA00023082"/>
    </source>
</evidence>
<dbReference type="InterPro" id="IPR013324">
    <property type="entry name" value="RNA_pol_sigma_r3/r4-like"/>
</dbReference>
<dbReference type="EMBL" id="CAKJTJ010000009">
    <property type="protein sequence ID" value="CAG9621373.1"/>
    <property type="molecule type" value="Genomic_DNA"/>
</dbReference>
<evidence type="ECO:0000256" key="2">
    <source>
        <dbReference type="ARBA" id="ARBA00023015"/>
    </source>
</evidence>
<keyword evidence="8" id="KW-1185">Reference proteome</keyword>
<dbReference type="RefSeq" id="WP_230501258.1">
    <property type="nucleotide sequence ID" value="NZ_CAKJTJ010000009.1"/>
</dbReference>
<proteinExistence type="inferred from homology"/>
<evidence type="ECO:0000313" key="7">
    <source>
        <dbReference type="EMBL" id="CAG9621373.1"/>
    </source>
</evidence>
<dbReference type="InterPro" id="IPR007627">
    <property type="entry name" value="RNA_pol_sigma70_r2"/>
</dbReference>
<evidence type="ECO:0000259" key="6">
    <source>
        <dbReference type="Pfam" id="PF08281"/>
    </source>
</evidence>
<feature type="domain" description="RNA polymerase sigma factor 70 region 4 type 2" evidence="6">
    <location>
        <begin position="126"/>
        <end position="170"/>
    </location>
</feature>
<dbReference type="SUPFAM" id="SSF88659">
    <property type="entry name" value="Sigma3 and sigma4 domains of RNA polymerase sigma factors"/>
    <property type="match status" value="1"/>
</dbReference>
<feature type="domain" description="RNA polymerase sigma-70 region 2" evidence="5">
    <location>
        <begin position="24"/>
        <end position="91"/>
    </location>
</feature>
<name>A0ABN8A8D0_9BACI</name>
<dbReference type="CDD" id="cd06171">
    <property type="entry name" value="Sigma70_r4"/>
    <property type="match status" value="1"/>
</dbReference>
<dbReference type="InterPro" id="IPR036388">
    <property type="entry name" value="WH-like_DNA-bd_sf"/>
</dbReference>
<dbReference type="InterPro" id="IPR013249">
    <property type="entry name" value="RNA_pol_sigma70_r4_t2"/>
</dbReference>
<dbReference type="Gene3D" id="1.10.1740.10">
    <property type="match status" value="1"/>
</dbReference>
<comment type="caution">
    <text evidence="7">The sequence shown here is derived from an EMBL/GenBank/DDBJ whole genome shotgun (WGS) entry which is preliminary data.</text>
</comment>
<evidence type="ECO:0000259" key="5">
    <source>
        <dbReference type="Pfam" id="PF04542"/>
    </source>
</evidence>